<sequence>MQGPLSITDPIGSTHFQHDFCKYAPCFVLGFQLELLYDEFIPMRKLAYADASFEKTAANTT</sequence>
<dbReference type="EMBL" id="NILC01000028">
    <property type="protein sequence ID" value="TWL23893.1"/>
    <property type="molecule type" value="Genomic_DNA"/>
</dbReference>
<dbReference type="AlphaFoldDB" id="A0A8B5Y9B8"/>
<evidence type="ECO:0000313" key="1">
    <source>
        <dbReference type="EMBL" id="TWL23893.1"/>
    </source>
</evidence>
<proteinExistence type="predicted"/>
<name>A0A8B5Y9B8_BACLI</name>
<reference evidence="1 2" key="1">
    <citation type="submission" date="2019-06" db="EMBL/GenBank/DDBJ databases">
        <title>Genome sequence analysis of &gt;100 Bacillus licheniformis strains suggests intrinsic resistance to this species.</title>
        <authorList>
            <person name="Wels M."/>
            <person name="Siezen R.J."/>
            <person name="Johansen E."/>
            <person name="Stuer-Lauridsen B."/>
            <person name="Bjerre K."/>
            <person name="Nielsen B.K.K."/>
        </authorList>
    </citation>
    <scope>NUCLEOTIDE SEQUENCE [LARGE SCALE GENOMIC DNA]</scope>
    <source>
        <strain evidence="1 2">BAC-16736</strain>
    </source>
</reference>
<organism evidence="1 2">
    <name type="scientific">Bacillus licheniformis</name>
    <dbReference type="NCBI Taxonomy" id="1402"/>
    <lineage>
        <taxon>Bacteria</taxon>
        <taxon>Bacillati</taxon>
        <taxon>Bacillota</taxon>
        <taxon>Bacilli</taxon>
        <taxon>Bacillales</taxon>
        <taxon>Bacillaceae</taxon>
        <taxon>Bacillus</taxon>
    </lineage>
</organism>
<dbReference type="Proteomes" id="UP000435910">
    <property type="component" value="Unassembled WGS sequence"/>
</dbReference>
<comment type="caution">
    <text evidence="1">The sequence shown here is derived from an EMBL/GenBank/DDBJ whole genome shotgun (WGS) entry which is preliminary data.</text>
</comment>
<accession>A0A8B5Y9B8</accession>
<gene>
    <name evidence="1" type="ORF">CHCC16736_1601</name>
</gene>
<evidence type="ECO:0000313" key="2">
    <source>
        <dbReference type="Proteomes" id="UP000435910"/>
    </source>
</evidence>
<protein>
    <submittedName>
        <fullName evidence="1">Uncharacterized protein</fullName>
    </submittedName>
</protein>